<reference evidence="2" key="1">
    <citation type="submission" date="2023-06" db="EMBL/GenBank/DDBJ databases">
        <title>Genome-scale phylogeny and comparative genomics of the fungal order Sordariales.</title>
        <authorList>
            <consortium name="Lawrence Berkeley National Laboratory"/>
            <person name="Hensen N."/>
            <person name="Bonometti L."/>
            <person name="Westerberg I."/>
            <person name="Brannstrom I.O."/>
            <person name="Guillou S."/>
            <person name="Cros-Aarteil S."/>
            <person name="Calhoun S."/>
            <person name="Haridas S."/>
            <person name="Kuo A."/>
            <person name="Mondo S."/>
            <person name="Pangilinan J."/>
            <person name="Riley R."/>
            <person name="Labutti K."/>
            <person name="Andreopoulos B."/>
            <person name="Lipzen A."/>
            <person name="Chen C."/>
            <person name="Yanf M."/>
            <person name="Daum C."/>
            <person name="Ng V."/>
            <person name="Clum A."/>
            <person name="Steindorff A."/>
            <person name="Ohm R."/>
            <person name="Martin F."/>
            <person name="Silar P."/>
            <person name="Natvig D."/>
            <person name="Lalanne C."/>
            <person name="Gautier V."/>
            <person name="Ament-Velasquez S.L."/>
            <person name="Kruys A."/>
            <person name="Hutchinson M.I."/>
            <person name="Powell A.J."/>
            <person name="Barry K."/>
            <person name="Miller A.N."/>
            <person name="Grigoriev I.V."/>
            <person name="Debuchy R."/>
            <person name="Gladieux P."/>
            <person name="Thoren M.H."/>
            <person name="Johannesson H."/>
        </authorList>
    </citation>
    <scope>NUCLEOTIDE SEQUENCE</scope>
    <source>
        <strain evidence="2">CBS 540.89</strain>
    </source>
</reference>
<organism evidence="2 3">
    <name type="scientific">Apiosordaria backusii</name>
    <dbReference type="NCBI Taxonomy" id="314023"/>
    <lineage>
        <taxon>Eukaryota</taxon>
        <taxon>Fungi</taxon>
        <taxon>Dikarya</taxon>
        <taxon>Ascomycota</taxon>
        <taxon>Pezizomycotina</taxon>
        <taxon>Sordariomycetes</taxon>
        <taxon>Sordariomycetidae</taxon>
        <taxon>Sordariales</taxon>
        <taxon>Lasiosphaeriaceae</taxon>
        <taxon>Apiosordaria</taxon>
    </lineage>
</organism>
<keyword evidence="1" id="KW-0472">Membrane</keyword>
<accession>A0AA39ZP86</accession>
<protein>
    <submittedName>
        <fullName evidence="2">Uncharacterized protein</fullName>
    </submittedName>
</protein>
<proteinExistence type="predicted"/>
<name>A0AA39ZP86_9PEZI</name>
<comment type="caution">
    <text evidence="2">The sequence shown here is derived from an EMBL/GenBank/DDBJ whole genome shotgun (WGS) entry which is preliminary data.</text>
</comment>
<keyword evidence="1" id="KW-0812">Transmembrane</keyword>
<keyword evidence="1" id="KW-1133">Transmembrane helix</keyword>
<evidence type="ECO:0000313" key="3">
    <source>
        <dbReference type="Proteomes" id="UP001172159"/>
    </source>
</evidence>
<keyword evidence="3" id="KW-1185">Reference proteome</keyword>
<dbReference type="AlphaFoldDB" id="A0AA39ZP86"/>
<evidence type="ECO:0000313" key="2">
    <source>
        <dbReference type="EMBL" id="KAK0701144.1"/>
    </source>
</evidence>
<dbReference type="EMBL" id="JAUKTV010000032">
    <property type="protein sequence ID" value="KAK0701144.1"/>
    <property type="molecule type" value="Genomic_DNA"/>
</dbReference>
<dbReference type="Proteomes" id="UP001172159">
    <property type="component" value="Unassembled WGS sequence"/>
</dbReference>
<feature type="transmembrane region" description="Helical" evidence="1">
    <location>
        <begin position="304"/>
        <end position="331"/>
    </location>
</feature>
<feature type="non-terminal residue" evidence="2">
    <location>
        <position position="1"/>
    </location>
</feature>
<feature type="transmembrane region" description="Helical" evidence="1">
    <location>
        <begin position="189"/>
        <end position="214"/>
    </location>
</feature>
<sequence length="459" mass="48808">MRLPASPLAVEIVISTAGARAVVFGALLPKVVAHPACPTACVLVVAVAKDAAFLADSVLAAPSALVSPFRVVGGVTRWETPLRLFFTGRGTIVGGRRGDGCRRDVSVGFGDASIVVPGMHSGWRWVFGLNEVYGCGDSGSGGGAHAKEDQDAVSSRCLFRCAPNSRGGFSAFIHPPVLRPVLRPLFLECFLFVLSFIIFITVLLLLLLLAIHVVDFVPDFGLGIPFPPRTKMPTALTCKINGLTGADLLSAARRTYAEWFALVITAFAANKRLVPGTFGIVARVFGVRDLRVNNPATKGALEGLLRLVVIVHFLLLWCSLAISGFLKLLFLETNLARENHRGLISDLETRDIPAFAAEGRAEEAVAGEAFVWPGKGGHAIHAKILILMLRALEQPEPPAGAAYLGAGPLSSGRVTARAAFEWGTASFARGCRKGLGMFGFLLRFRAGNVRSLRVGGSSF</sequence>
<gene>
    <name evidence="2" type="ORF">B0T21DRAFT_379264</name>
</gene>
<evidence type="ECO:0000256" key="1">
    <source>
        <dbReference type="SAM" id="Phobius"/>
    </source>
</evidence>